<evidence type="ECO:0000313" key="1">
    <source>
        <dbReference type="EMBL" id="MBN8253584.1"/>
    </source>
</evidence>
<organism evidence="1 2">
    <name type="scientific">Priestia flexa</name>
    <dbReference type="NCBI Taxonomy" id="86664"/>
    <lineage>
        <taxon>Bacteria</taxon>
        <taxon>Bacillati</taxon>
        <taxon>Bacillota</taxon>
        <taxon>Bacilli</taxon>
        <taxon>Bacillales</taxon>
        <taxon>Bacillaceae</taxon>
        <taxon>Priestia</taxon>
    </lineage>
</organism>
<evidence type="ECO:0000313" key="2">
    <source>
        <dbReference type="Proteomes" id="UP000664578"/>
    </source>
</evidence>
<name>A0A8I1MJ04_9BACI</name>
<dbReference type="AlphaFoldDB" id="A0A8I1MJ04"/>
<dbReference type="EMBL" id="JAEMWV010000011">
    <property type="protein sequence ID" value="MBN8253584.1"/>
    <property type="molecule type" value="Genomic_DNA"/>
</dbReference>
<protein>
    <submittedName>
        <fullName evidence="1">Uncharacterized protein</fullName>
    </submittedName>
</protein>
<dbReference type="Proteomes" id="UP000664578">
    <property type="component" value="Unassembled WGS sequence"/>
</dbReference>
<proteinExistence type="predicted"/>
<reference evidence="1" key="1">
    <citation type="submission" date="2020-12" db="EMBL/GenBank/DDBJ databases">
        <title>PHA producing bacteria isolated from mangrove.</title>
        <authorList>
            <person name="Zheng W."/>
            <person name="Yu S."/>
            <person name="Huang Y."/>
        </authorList>
    </citation>
    <scope>NUCLEOTIDE SEQUENCE</scope>
    <source>
        <strain evidence="1">GN22-4</strain>
    </source>
</reference>
<accession>A0A8I1MJ04</accession>
<comment type="caution">
    <text evidence="1">The sequence shown here is derived from an EMBL/GenBank/DDBJ whole genome shotgun (WGS) entry which is preliminary data.</text>
</comment>
<sequence length="49" mass="5722">MDLSAFQMTEEKIRKIRPIVEKALSRKYGKEIKIFEMTVGGITVKIHKE</sequence>
<gene>
    <name evidence="1" type="ORF">JF537_18700</name>
</gene>
<dbReference type="RefSeq" id="WP_167556174.1">
    <property type="nucleotide sequence ID" value="NZ_CP016790.1"/>
</dbReference>